<dbReference type="Proteomes" id="UP000095286">
    <property type="component" value="Unplaced"/>
</dbReference>
<organism evidence="1 2">
    <name type="scientific">Rhabditophanes sp. KR3021</name>
    <dbReference type="NCBI Taxonomy" id="114890"/>
    <lineage>
        <taxon>Eukaryota</taxon>
        <taxon>Metazoa</taxon>
        <taxon>Ecdysozoa</taxon>
        <taxon>Nematoda</taxon>
        <taxon>Chromadorea</taxon>
        <taxon>Rhabditida</taxon>
        <taxon>Tylenchina</taxon>
        <taxon>Panagrolaimomorpha</taxon>
        <taxon>Strongyloidoidea</taxon>
        <taxon>Alloionematidae</taxon>
        <taxon>Rhabditophanes</taxon>
    </lineage>
</organism>
<reference evidence="2" key="1">
    <citation type="submission" date="2016-11" db="UniProtKB">
        <authorList>
            <consortium name="WormBaseParasite"/>
        </authorList>
    </citation>
    <scope>IDENTIFICATION</scope>
    <source>
        <strain evidence="2">KR3021</strain>
    </source>
</reference>
<protein>
    <submittedName>
        <fullName evidence="2">Ion_trans domain-containing protein</fullName>
    </submittedName>
</protein>
<dbReference type="WBParaSite" id="RSKR_0000021600.1">
    <property type="protein sequence ID" value="RSKR_0000021600.1"/>
    <property type="gene ID" value="RSKR_0000021600"/>
</dbReference>
<sequence>MVFGLTNVEEDDEGSNEPILNRRKQHHVSIGIDDLNDLKLFNQEYQRNKKLQMMKDLKTKCYNFLEKPYGVFNFFYQMVIFIIIVIVHSLSAMIDIPEYHHLSTSIHALETIVGIYFILEFIVRMWCVGSDARYIGIKGRLDYLRRPVCIIDIIIVIATIFLILLDNLDVLDHDTVEKVRILQILRLFHIDRQMTTWKMMKNIILQSKRVMRAVYYITLFGYLVFCLSVYTTEAYYEEVTFGYIAATGTFVNGSGNVEDFQPTFRHYGDAFWFGLVSFLTIGYGDIVCRYWVSKMLTGFLAFLCYCMFFAGTGLIGTGLALQLDNEKKMNRKSRLRNLAATVIQCWYRHHLIGRDDKYFDISKYREEAKAVMQCEIRIKTAKKTVKKAAISKKAKRKASRAFLPRNSSNIFEKSFYGSSELGLEAGLESVRNSIIESLPSLTRNISGSMSTDNIATTPQTRPKLQKGASITNSSDGLGGERRLTQMLRNNSLRPGPLRKSCSIESARSECTMDNTSQVSLEFSDEEKYLDFYYNPYTAPSEDTKSISPSAKSFTTNQIDDTQMIKYRCIIQMCYCVTFHITKKKFKRVRVPYDVMDAESELQDMKHKHEQTLKELELRLEANIGKSVPSLFSMATDSVTTKHNITQRLEFCEKRLDSMEHKANTIAKLGDLITQAMMERQSYYDSNKPPHSPLVSPFKSILTGSAQLPPSPSRPRNFGAGEPILKRTPTTNTSNLRRKTTFQRQPDIFR</sequence>
<name>A0AC35TG69_9BILA</name>
<proteinExistence type="predicted"/>
<evidence type="ECO:0000313" key="2">
    <source>
        <dbReference type="WBParaSite" id="RSKR_0000021600.1"/>
    </source>
</evidence>
<evidence type="ECO:0000313" key="1">
    <source>
        <dbReference type="Proteomes" id="UP000095286"/>
    </source>
</evidence>
<accession>A0AC35TG69</accession>